<evidence type="ECO:0008006" key="4">
    <source>
        <dbReference type="Google" id="ProtNLM"/>
    </source>
</evidence>
<reference evidence="2 3" key="1">
    <citation type="submission" date="2021-02" db="EMBL/GenBank/DDBJ databases">
        <title>Streptomyces spirodelae sp. nov., isolated from duckweed.</title>
        <authorList>
            <person name="Saimee Y."/>
            <person name="Duangmal K."/>
        </authorList>
    </citation>
    <scope>NUCLEOTIDE SEQUENCE [LARGE SCALE GENOMIC DNA]</scope>
    <source>
        <strain evidence="2 3">DSM 42105</strain>
    </source>
</reference>
<dbReference type="GeneID" id="96262705"/>
<feature type="region of interest" description="Disordered" evidence="1">
    <location>
        <begin position="97"/>
        <end position="122"/>
    </location>
</feature>
<keyword evidence="3" id="KW-1185">Reference proteome</keyword>
<name>A0ABS3Y3W7_9ACTN</name>
<accession>A0ABS3Y3W7</accession>
<gene>
    <name evidence="2" type="ORF">JW613_29230</name>
</gene>
<evidence type="ECO:0000313" key="2">
    <source>
        <dbReference type="EMBL" id="MBO8202338.1"/>
    </source>
</evidence>
<dbReference type="EMBL" id="JAFFZM010000022">
    <property type="protein sequence ID" value="MBO8202338.1"/>
    <property type="molecule type" value="Genomic_DNA"/>
</dbReference>
<proteinExistence type="predicted"/>
<evidence type="ECO:0000256" key="1">
    <source>
        <dbReference type="SAM" id="MobiDB-lite"/>
    </source>
</evidence>
<comment type="caution">
    <text evidence="2">The sequence shown here is derived from an EMBL/GenBank/DDBJ whole genome shotgun (WGS) entry which is preliminary data.</text>
</comment>
<evidence type="ECO:0000313" key="3">
    <source>
        <dbReference type="Proteomes" id="UP000721954"/>
    </source>
</evidence>
<sequence length="122" mass="13117">MPALEPHPRSVAAIRQEESDRLYAALYEAVPYGLRTEIVRPLSGGAGRRRVLGELPAAAAVLLRKAPVIDHESAFEVGLALILDGLVHRTAPRCGRFDDPGASIPVRSGPSARPARQHRGNI</sequence>
<dbReference type="Proteomes" id="UP000721954">
    <property type="component" value="Unassembled WGS sequence"/>
</dbReference>
<dbReference type="RefSeq" id="WP_209213884.1">
    <property type="nucleotide sequence ID" value="NZ_JAFFZM010000022.1"/>
</dbReference>
<organism evidence="2 3">
    <name type="scientific">Streptomyces smyrnaeus</name>
    <dbReference type="NCBI Taxonomy" id="1387713"/>
    <lineage>
        <taxon>Bacteria</taxon>
        <taxon>Bacillati</taxon>
        <taxon>Actinomycetota</taxon>
        <taxon>Actinomycetes</taxon>
        <taxon>Kitasatosporales</taxon>
        <taxon>Streptomycetaceae</taxon>
        <taxon>Streptomyces</taxon>
    </lineage>
</organism>
<protein>
    <recommendedName>
        <fullName evidence="4">Tetracyclin repressor-like C-terminal domain-containing protein</fullName>
    </recommendedName>
</protein>